<dbReference type="Gene3D" id="3.40.720.10">
    <property type="entry name" value="Alkaline Phosphatase, subunit A"/>
    <property type="match status" value="1"/>
</dbReference>
<evidence type="ECO:0000256" key="3">
    <source>
        <dbReference type="ARBA" id="ARBA00022801"/>
    </source>
</evidence>
<evidence type="ECO:0000259" key="6">
    <source>
        <dbReference type="Pfam" id="PF00884"/>
    </source>
</evidence>
<evidence type="ECO:0000256" key="4">
    <source>
        <dbReference type="ARBA" id="ARBA00022837"/>
    </source>
</evidence>
<feature type="signal peptide" evidence="5">
    <location>
        <begin position="1"/>
        <end position="23"/>
    </location>
</feature>
<dbReference type="PANTHER" id="PTHR42693">
    <property type="entry name" value="ARYLSULFATASE FAMILY MEMBER"/>
    <property type="match status" value="1"/>
</dbReference>
<dbReference type="PROSITE" id="PS00149">
    <property type="entry name" value="SULFATASE_2"/>
    <property type="match status" value="1"/>
</dbReference>
<proteinExistence type="inferred from homology"/>
<accession>A0ABU8SB56</accession>
<keyword evidence="4" id="KW-0106">Calcium</keyword>
<evidence type="ECO:0000256" key="2">
    <source>
        <dbReference type="ARBA" id="ARBA00022723"/>
    </source>
</evidence>
<dbReference type="PANTHER" id="PTHR42693:SF53">
    <property type="entry name" value="ENDO-4-O-SULFATASE"/>
    <property type="match status" value="1"/>
</dbReference>
<keyword evidence="2" id="KW-0479">Metal-binding</keyword>
<dbReference type="InterPro" id="IPR024607">
    <property type="entry name" value="Sulfatase_CS"/>
</dbReference>
<dbReference type="SUPFAM" id="SSF53649">
    <property type="entry name" value="Alkaline phosphatase-like"/>
    <property type="match status" value="1"/>
</dbReference>
<dbReference type="InterPro" id="IPR050738">
    <property type="entry name" value="Sulfatase"/>
</dbReference>
<reference evidence="7 8" key="1">
    <citation type="submission" date="2024-03" db="EMBL/GenBank/DDBJ databases">
        <authorList>
            <person name="Jo J.-H."/>
        </authorList>
    </citation>
    <scope>NUCLEOTIDE SEQUENCE [LARGE SCALE GENOMIC DNA]</scope>
    <source>
        <strain evidence="7 8">AS3R-12</strain>
    </source>
</reference>
<comment type="caution">
    <text evidence="7">The sequence shown here is derived from an EMBL/GenBank/DDBJ whole genome shotgun (WGS) entry which is preliminary data.</text>
</comment>
<dbReference type="CDD" id="cd16027">
    <property type="entry name" value="SGSH"/>
    <property type="match status" value="1"/>
</dbReference>
<keyword evidence="8" id="KW-1185">Reference proteome</keyword>
<evidence type="ECO:0000313" key="8">
    <source>
        <dbReference type="Proteomes" id="UP001379235"/>
    </source>
</evidence>
<keyword evidence="5" id="KW-0732">Signal</keyword>
<dbReference type="Proteomes" id="UP001379235">
    <property type="component" value="Unassembled WGS sequence"/>
</dbReference>
<keyword evidence="3" id="KW-0378">Hydrolase</keyword>
<organism evidence="7 8">
    <name type="scientific">Novosphingobium aquae</name>
    <dbReference type="NCBI Taxonomy" id="3133435"/>
    <lineage>
        <taxon>Bacteria</taxon>
        <taxon>Pseudomonadati</taxon>
        <taxon>Pseudomonadota</taxon>
        <taxon>Alphaproteobacteria</taxon>
        <taxon>Sphingomonadales</taxon>
        <taxon>Sphingomonadaceae</taxon>
        <taxon>Novosphingobium</taxon>
    </lineage>
</organism>
<dbReference type="Pfam" id="PF00884">
    <property type="entry name" value="Sulfatase"/>
    <property type="match status" value="1"/>
</dbReference>
<evidence type="ECO:0000313" key="7">
    <source>
        <dbReference type="EMBL" id="MEJ6010791.1"/>
    </source>
</evidence>
<evidence type="ECO:0000256" key="5">
    <source>
        <dbReference type="SAM" id="SignalP"/>
    </source>
</evidence>
<sequence>MQRKFVSLIVGLVTCICSVAAGANVPAKPEASGRPNVVVIVADDHGTDAIGAYGNRIVRTPAIDALARDGVRFDRAFSTVSSCSPSRATILTGRQTHTNGMYGLQQVVHHFQSFDDELSLPVALENAGYRTARIGKYHVAPDSVFRFGKNLGAGKKAQRGELGRSPVEMADLSNGFISADGPFFLYFATMDPHRSAPHGKVNRFGNRDDGFADTPTVTYRPEDVVVPAFLPDIPAVRAELAQYYQSVSRVDAGVARLIAHLKAAGKYDNTLILYLSDNGVAFPGAKTTLYEPGMRLPLIVKLPGGGRAGDTEKAMVSWVDLMPTVLDYAGVRVPGSVSDKDTEGRSFRGLLDMTAYKPRQAIYASQTFHEIQMYYPMRVLHEQRYKLIWNIASPLPVRQAVDLKNSATWLAIGDKPNARYGERPVASLLKRPEYELYDLQNDPNETRNLAKDPAMRKRLEEMKAKLVKFLDETGDPWSPNWMGRGE</sequence>
<feature type="chain" id="PRO_5046120216" evidence="5">
    <location>
        <begin position="24"/>
        <end position="486"/>
    </location>
</feature>
<dbReference type="InterPro" id="IPR000917">
    <property type="entry name" value="Sulfatase_N"/>
</dbReference>
<dbReference type="InterPro" id="IPR017850">
    <property type="entry name" value="Alkaline_phosphatase_core_sf"/>
</dbReference>
<feature type="domain" description="Sulfatase N-terminal" evidence="6">
    <location>
        <begin position="35"/>
        <end position="331"/>
    </location>
</feature>
<gene>
    <name evidence="7" type="ORF">WG900_12785</name>
</gene>
<dbReference type="PROSITE" id="PS00523">
    <property type="entry name" value="SULFATASE_1"/>
    <property type="match status" value="1"/>
</dbReference>
<comment type="similarity">
    <text evidence="1">Belongs to the sulfatase family.</text>
</comment>
<dbReference type="RefSeq" id="WP_339967594.1">
    <property type="nucleotide sequence ID" value="NZ_JBBHJY010000006.1"/>
</dbReference>
<dbReference type="EMBL" id="JBBHJY010000006">
    <property type="protein sequence ID" value="MEJ6010791.1"/>
    <property type="molecule type" value="Genomic_DNA"/>
</dbReference>
<protein>
    <submittedName>
        <fullName evidence="7">Sulfatase</fullName>
    </submittedName>
</protein>
<evidence type="ECO:0000256" key="1">
    <source>
        <dbReference type="ARBA" id="ARBA00008779"/>
    </source>
</evidence>
<name>A0ABU8SB56_9SPHN</name>